<keyword evidence="3" id="KW-1185">Reference proteome</keyword>
<name>A0A9Q0AUH0_9PEZI</name>
<organism evidence="2 3">
    <name type="scientific">Neoarthrinium moseri</name>
    <dbReference type="NCBI Taxonomy" id="1658444"/>
    <lineage>
        <taxon>Eukaryota</taxon>
        <taxon>Fungi</taxon>
        <taxon>Dikarya</taxon>
        <taxon>Ascomycota</taxon>
        <taxon>Pezizomycotina</taxon>
        <taxon>Sordariomycetes</taxon>
        <taxon>Xylariomycetidae</taxon>
        <taxon>Amphisphaeriales</taxon>
        <taxon>Apiosporaceae</taxon>
        <taxon>Neoarthrinium</taxon>
    </lineage>
</organism>
<proteinExistence type="predicted"/>
<feature type="compositionally biased region" description="Basic and acidic residues" evidence="1">
    <location>
        <begin position="1"/>
        <end position="20"/>
    </location>
</feature>
<dbReference type="AlphaFoldDB" id="A0A9Q0AUH0"/>
<evidence type="ECO:0000313" key="3">
    <source>
        <dbReference type="Proteomes" id="UP000829685"/>
    </source>
</evidence>
<accession>A0A9Q0AUH0</accession>
<protein>
    <submittedName>
        <fullName evidence="2">Uncharacterized protein</fullName>
    </submittedName>
</protein>
<dbReference type="EMBL" id="JAFIMR010000003">
    <property type="protein sequence ID" value="KAI1880457.1"/>
    <property type="molecule type" value="Genomic_DNA"/>
</dbReference>
<reference evidence="2" key="1">
    <citation type="submission" date="2021-03" db="EMBL/GenBank/DDBJ databases">
        <title>Revisited historic fungal species revealed as producer of novel bioactive compounds through whole genome sequencing and comparative genomics.</title>
        <authorList>
            <person name="Vignolle G.A."/>
            <person name="Hochenegger N."/>
            <person name="Mach R.L."/>
            <person name="Mach-Aigner A.R."/>
            <person name="Javad Rahimi M."/>
            <person name="Salim K.A."/>
            <person name="Chan C.M."/>
            <person name="Lim L.B.L."/>
            <person name="Cai F."/>
            <person name="Druzhinina I.S."/>
            <person name="U'Ren J.M."/>
            <person name="Derntl C."/>
        </authorList>
    </citation>
    <scope>NUCLEOTIDE SEQUENCE</scope>
    <source>
        <strain evidence="2">TUCIM 5799</strain>
    </source>
</reference>
<gene>
    <name evidence="2" type="ORF">JX265_002078</name>
</gene>
<comment type="caution">
    <text evidence="2">The sequence shown here is derived from an EMBL/GenBank/DDBJ whole genome shotgun (WGS) entry which is preliminary data.</text>
</comment>
<evidence type="ECO:0000256" key="1">
    <source>
        <dbReference type="SAM" id="MobiDB-lite"/>
    </source>
</evidence>
<evidence type="ECO:0000313" key="2">
    <source>
        <dbReference type="EMBL" id="KAI1880457.1"/>
    </source>
</evidence>
<feature type="region of interest" description="Disordered" evidence="1">
    <location>
        <begin position="1"/>
        <end position="60"/>
    </location>
</feature>
<dbReference type="Proteomes" id="UP000829685">
    <property type="component" value="Unassembled WGS sequence"/>
</dbReference>
<sequence>MRDPTAGETGEMRHEQDKTLEATGPGFPGWPSSRALPIKPGPHPASQPVDAAPSPPAPININDDLIVSSRWKSKGCAVLAQTWTSEMHWSDGRAQEGQPPWIDSR</sequence>